<dbReference type="PANTHER" id="PTHR32278">
    <property type="entry name" value="F-BOX DOMAIN-CONTAINING PROTEIN"/>
    <property type="match status" value="1"/>
</dbReference>
<comment type="caution">
    <text evidence="2">The sequence shown here is derived from an EMBL/GenBank/DDBJ whole genome shotgun (WGS) entry which is preliminary data.</text>
</comment>
<accession>A0ABR0WA12</accession>
<dbReference type="Proteomes" id="UP001318860">
    <property type="component" value="Unassembled WGS sequence"/>
</dbReference>
<dbReference type="SMART" id="SM00256">
    <property type="entry name" value="FBOX"/>
    <property type="match status" value="1"/>
</dbReference>
<dbReference type="Pfam" id="PF12937">
    <property type="entry name" value="F-box-like"/>
    <property type="match status" value="1"/>
</dbReference>
<dbReference type="CDD" id="cd22162">
    <property type="entry name" value="F-box_AtSKIP3-like"/>
    <property type="match status" value="1"/>
</dbReference>
<keyword evidence="3" id="KW-1185">Reference proteome</keyword>
<gene>
    <name evidence="2" type="ORF">DH2020_024237</name>
</gene>
<dbReference type="InterPro" id="IPR036047">
    <property type="entry name" value="F-box-like_dom_sf"/>
</dbReference>
<name>A0ABR0WA12_REHGL</name>
<dbReference type="InterPro" id="IPR025886">
    <property type="entry name" value="PP2-like"/>
</dbReference>
<feature type="domain" description="F-box" evidence="1">
    <location>
        <begin position="9"/>
        <end position="49"/>
    </location>
</feature>
<protein>
    <recommendedName>
        <fullName evidence="1">F-box domain-containing protein</fullName>
    </recommendedName>
</protein>
<sequence>MADTTVEALPEDCLCHVISFTSPRDACRSAVVSAAFRGAADSDGAWENFLPPDYREIISRSVSPVEFSSKKDLFRRLSSAPLLIDGGKKVNLIVGFSEVVELRMVCWLEIYGKISIEMLSPNTTYGAYLIIQLTERAFGLDVEPSEVSIEIGSYKTRGTIYLKCDLLKRQGLVDTLREGEDRVVCVREDKWLEVELGEFYNYGNHKEVKMWFREVKGVHLKGGLLVEGIELRPKQ</sequence>
<evidence type="ECO:0000259" key="1">
    <source>
        <dbReference type="SMART" id="SM00256"/>
    </source>
</evidence>
<dbReference type="InterPro" id="IPR001810">
    <property type="entry name" value="F-box_dom"/>
</dbReference>
<evidence type="ECO:0000313" key="3">
    <source>
        <dbReference type="Proteomes" id="UP001318860"/>
    </source>
</evidence>
<reference evidence="2 3" key="1">
    <citation type="journal article" date="2021" name="Comput. Struct. Biotechnol. J.">
        <title>De novo genome assembly of the potent medicinal plant Rehmannia glutinosa using nanopore technology.</title>
        <authorList>
            <person name="Ma L."/>
            <person name="Dong C."/>
            <person name="Song C."/>
            <person name="Wang X."/>
            <person name="Zheng X."/>
            <person name="Niu Y."/>
            <person name="Chen S."/>
            <person name="Feng W."/>
        </authorList>
    </citation>
    <scope>NUCLEOTIDE SEQUENCE [LARGE SCALE GENOMIC DNA]</scope>
    <source>
        <strain evidence="2">DH-2019</strain>
    </source>
</reference>
<dbReference type="SUPFAM" id="SSF81383">
    <property type="entry name" value="F-box domain"/>
    <property type="match status" value="1"/>
</dbReference>
<dbReference type="EMBL" id="JABTTQ020000013">
    <property type="protein sequence ID" value="KAK6143889.1"/>
    <property type="molecule type" value="Genomic_DNA"/>
</dbReference>
<dbReference type="Pfam" id="PF14299">
    <property type="entry name" value="PP2"/>
    <property type="match status" value="1"/>
</dbReference>
<proteinExistence type="predicted"/>
<dbReference type="PANTHER" id="PTHR32278:SF11">
    <property type="entry name" value="F-BOX DOMAIN-CONTAINING PROTEIN"/>
    <property type="match status" value="1"/>
</dbReference>
<organism evidence="2 3">
    <name type="scientific">Rehmannia glutinosa</name>
    <name type="common">Chinese foxglove</name>
    <dbReference type="NCBI Taxonomy" id="99300"/>
    <lineage>
        <taxon>Eukaryota</taxon>
        <taxon>Viridiplantae</taxon>
        <taxon>Streptophyta</taxon>
        <taxon>Embryophyta</taxon>
        <taxon>Tracheophyta</taxon>
        <taxon>Spermatophyta</taxon>
        <taxon>Magnoliopsida</taxon>
        <taxon>eudicotyledons</taxon>
        <taxon>Gunneridae</taxon>
        <taxon>Pentapetalae</taxon>
        <taxon>asterids</taxon>
        <taxon>lamiids</taxon>
        <taxon>Lamiales</taxon>
        <taxon>Orobanchaceae</taxon>
        <taxon>Rehmannieae</taxon>
        <taxon>Rehmannia</taxon>
    </lineage>
</organism>
<dbReference type="Gene3D" id="1.20.1280.50">
    <property type="match status" value="1"/>
</dbReference>
<evidence type="ECO:0000313" key="2">
    <source>
        <dbReference type="EMBL" id="KAK6143889.1"/>
    </source>
</evidence>